<dbReference type="PANTHER" id="PTHR21301:SF10">
    <property type="entry name" value="REVERSE TRANSCRIPTASE DOMAIN-CONTAINING PROTEIN"/>
    <property type="match status" value="1"/>
</dbReference>
<dbReference type="EMBL" id="CAUEEQ010019936">
    <property type="protein sequence ID" value="CAJ0942365.1"/>
    <property type="molecule type" value="Genomic_DNA"/>
</dbReference>
<organism evidence="2 3">
    <name type="scientific">Ranitomeya imitator</name>
    <name type="common">mimic poison frog</name>
    <dbReference type="NCBI Taxonomy" id="111125"/>
    <lineage>
        <taxon>Eukaryota</taxon>
        <taxon>Metazoa</taxon>
        <taxon>Chordata</taxon>
        <taxon>Craniata</taxon>
        <taxon>Vertebrata</taxon>
        <taxon>Euteleostomi</taxon>
        <taxon>Amphibia</taxon>
        <taxon>Batrachia</taxon>
        <taxon>Anura</taxon>
        <taxon>Neobatrachia</taxon>
        <taxon>Hyloidea</taxon>
        <taxon>Dendrobatidae</taxon>
        <taxon>Dendrobatinae</taxon>
        <taxon>Ranitomeya</taxon>
    </lineage>
</organism>
<accession>A0ABN9LJZ3</accession>
<name>A0ABN9LJZ3_9NEOB</name>
<dbReference type="Proteomes" id="UP001176940">
    <property type="component" value="Unassembled WGS sequence"/>
</dbReference>
<proteinExistence type="predicted"/>
<evidence type="ECO:0000313" key="2">
    <source>
        <dbReference type="EMBL" id="CAJ0942365.1"/>
    </source>
</evidence>
<dbReference type="Pfam" id="PF26215">
    <property type="entry name" value="HTH_animal"/>
    <property type="match status" value="1"/>
</dbReference>
<evidence type="ECO:0000259" key="1">
    <source>
        <dbReference type="Pfam" id="PF26215"/>
    </source>
</evidence>
<evidence type="ECO:0000313" key="3">
    <source>
        <dbReference type="Proteomes" id="UP001176940"/>
    </source>
</evidence>
<dbReference type="PANTHER" id="PTHR21301">
    <property type="entry name" value="REVERSE TRANSCRIPTASE"/>
    <property type="match status" value="1"/>
</dbReference>
<sequence length="499" mass="57707">MAKKDIECLPTKIPIAENLTTQEKRALSRLKSNSDFIIREADKGGKIVLWPHDLYIKEAHRQLDNPRCTGVYSTKLRTLIDKALDLGIINIGEQDFIWVKHPITSTFYMLPKPLVLELPSYIKDSSHFISSLQNITLAPVSFLDLNMMCQDGTLSTCLYRKPTATNNLLEFRSFHPFHTKKGIPVGQFLRTRRNCTRDEDFYREAQDLTERFKKRTYPNKHISHAYQRAKRQSQVSLLEPRKKPPDKTVRFITGFTTHWSKMSSSAMINAKKETKRAIEYLKINIAKKWRESGVIFILPTPVTCQIKLTFQVMYRRPDILQTIPMDVRQTFQDLLELLEENESGSNRRRFPYRNKSLKTPSFSLVPAIKIFFEVVKQDIMAMPIRLAIISPQEKQYLWVANPVTATFYMLPKIHKDSSRPPGRPIVSSVGSMCERAVTHWVRIRPSALYSLASRRGSIHPVFSYTLWLDISHDEFSHPQPSLQTSIFSALLPLKIQVSL</sequence>
<protein>
    <recommendedName>
        <fullName evidence="1">Helix-turn-helix domain-containing protein</fullName>
    </recommendedName>
</protein>
<reference evidence="2" key="1">
    <citation type="submission" date="2023-07" db="EMBL/GenBank/DDBJ databases">
        <authorList>
            <person name="Stuckert A."/>
        </authorList>
    </citation>
    <scope>NUCLEOTIDE SEQUENCE</scope>
</reference>
<feature type="domain" description="Helix-turn-helix" evidence="1">
    <location>
        <begin position="168"/>
        <end position="224"/>
    </location>
</feature>
<dbReference type="InterPro" id="IPR058912">
    <property type="entry name" value="HTH_animal"/>
</dbReference>
<gene>
    <name evidence="2" type="ORF">RIMI_LOCUS9567424</name>
</gene>
<comment type="caution">
    <text evidence="2">The sequence shown here is derived from an EMBL/GenBank/DDBJ whole genome shotgun (WGS) entry which is preliminary data.</text>
</comment>
<keyword evidence="3" id="KW-1185">Reference proteome</keyword>